<proteinExistence type="predicted"/>
<keyword evidence="3 5" id="KW-1133">Transmembrane helix</keyword>
<evidence type="ECO:0000313" key="7">
    <source>
        <dbReference type="EMBL" id="OKH16421.1"/>
    </source>
</evidence>
<feature type="domain" description="TM2" evidence="6">
    <location>
        <begin position="11"/>
        <end position="54"/>
    </location>
</feature>
<dbReference type="AlphaFoldDB" id="A0A1U7H575"/>
<dbReference type="Pfam" id="PF05154">
    <property type="entry name" value="TM2"/>
    <property type="match status" value="1"/>
</dbReference>
<dbReference type="InterPro" id="IPR007829">
    <property type="entry name" value="TM2"/>
</dbReference>
<comment type="caution">
    <text evidence="7">The sequence shown here is derived from an EMBL/GenBank/DDBJ whole genome shotgun (WGS) entry which is preliminary data.</text>
</comment>
<evidence type="ECO:0000256" key="2">
    <source>
        <dbReference type="ARBA" id="ARBA00022692"/>
    </source>
</evidence>
<dbReference type="OrthoDB" id="9816361at2"/>
<gene>
    <name evidence="7" type="ORF">NIES592_01915</name>
</gene>
<organism evidence="7 8">
    <name type="scientific">Fischerella major NIES-592</name>
    <dbReference type="NCBI Taxonomy" id="210994"/>
    <lineage>
        <taxon>Bacteria</taxon>
        <taxon>Bacillati</taxon>
        <taxon>Cyanobacteriota</taxon>
        <taxon>Cyanophyceae</taxon>
        <taxon>Nostocales</taxon>
        <taxon>Hapalosiphonaceae</taxon>
        <taxon>Fischerella</taxon>
    </lineage>
</organism>
<dbReference type="EMBL" id="MRCA01000001">
    <property type="protein sequence ID" value="OKH16421.1"/>
    <property type="molecule type" value="Genomic_DNA"/>
</dbReference>
<dbReference type="RefSeq" id="WP_009458259.1">
    <property type="nucleotide sequence ID" value="NZ_MRCA01000001.1"/>
</dbReference>
<evidence type="ECO:0000256" key="4">
    <source>
        <dbReference type="ARBA" id="ARBA00023136"/>
    </source>
</evidence>
<keyword evidence="4 5" id="KW-0472">Membrane</keyword>
<accession>A0A1U7H575</accession>
<sequence>MAKLNPSHATKQLLAGYSGIMLGGLGIHKFVLGYTTEGFIMLMISLVGGYFTYGLTLFIMQLVGLIEGMIYLNKSYNQFVDTYFVNKQGWF</sequence>
<dbReference type="Proteomes" id="UP000186391">
    <property type="component" value="Unassembled WGS sequence"/>
</dbReference>
<feature type="transmembrane region" description="Helical" evidence="5">
    <location>
        <begin position="38"/>
        <end position="66"/>
    </location>
</feature>
<name>A0A1U7H575_9CYAN</name>
<evidence type="ECO:0000313" key="8">
    <source>
        <dbReference type="Proteomes" id="UP000186391"/>
    </source>
</evidence>
<keyword evidence="2 5" id="KW-0812">Transmembrane</keyword>
<evidence type="ECO:0000256" key="1">
    <source>
        <dbReference type="ARBA" id="ARBA00004141"/>
    </source>
</evidence>
<evidence type="ECO:0000256" key="5">
    <source>
        <dbReference type="SAM" id="Phobius"/>
    </source>
</evidence>
<evidence type="ECO:0000256" key="3">
    <source>
        <dbReference type="ARBA" id="ARBA00022989"/>
    </source>
</evidence>
<dbReference type="GO" id="GO:0016020">
    <property type="term" value="C:membrane"/>
    <property type="evidence" value="ECO:0007669"/>
    <property type="project" value="UniProtKB-SubCell"/>
</dbReference>
<evidence type="ECO:0000259" key="6">
    <source>
        <dbReference type="Pfam" id="PF05154"/>
    </source>
</evidence>
<keyword evidence="8" id="KW-1185">Reference proteome</keyword>
<protein>
    <recommendedName>
        <fullName evidence="6">TM2 domain-containing protein</fullName>
    </recommendedName>
</protein>
<feature type="transmembrane region" description="Helical" evidence="5">
    <location>
        <begin position="12"/>
        <end position="32"/>
    </location>
</feature>
<reference evidence="7 8" key="1">
    <citation type="submission" date="2016-11" db="EMBL/GenBank/DDBJ databases">
        <title>Draft Genome Sequences of Nine Cyanobacterial Strains from Diverse Habitats.</title>
        <authorList>
            <person name="Zhu T."/>
            <person name="Hou S."/>
            <person name="Lu X."/>
            <person name="Hess W.R."/>
        </authorList>
    </citation>
    <scope>NUCLEOTIDE SEQUENCE [LARGE SCALE GENOMIC DNA]</scope>
    <source>
        <strain evidence="7 8">NIES-592</strain>
    </source>
</reference>
<comment type="subcellular location">
    <subcellularLocation>
        <location evidence="1">Membrane</location>
        <topology evidence="1">Multi-pass membrane protein</topology>
    </subcellularLocation>
</comment>
<dbReference type="GeneID" id="35797576"/>